<accession>A0AAI9US45</accession>
<keyword evidence="2" id="KW-1185">Reference proteome</keyword>
<reference evidence="1 2" key="1">
    <citation type="submission" date="2016-10" db="EMBL/GenBank/DDBJ databases">
        <title>The genome sequence of Colletotrichum fioriniae PJ7.</title>
        <authorList>
            <person name="Baroncelli R."/>
        </authorList>
    </citation>
    <scope>NUCLEOTIDE SEQUENCE [LARGE SCALE GENOMIC DNA]</scope>
    <source>
        <strain evidence="1">Col 31</strain>
    </source>
</reference>
<protein>
    <submittedName>
        <fullName evidence="1">Uncharacterized protein</fullName>
    </submittedName>
</protein>
<dbReference type="AlphaFoldDB" id="A0AAI9US45"/>
<evidence type="ECO:0000313" key="2">
    <source>
        <dbReference type="Proteomes" id="UP001239795"/>
    </source>
</evidence>
<dbReference type="EMBL" id="MLGG01000008">
    <property type="protein sequence ID" value="KAK1462599.1"/>
    <property type="molecule type" value="Genomic_DNA"/>
</dbReference>
<name>A0AAI9US45_9PEZI</name>
<comment type="caution">
    <text evidence="1">The sequence shown here is derived from an EMBL/GenBank/DDBJ whole genome shotgun (WGS) entry which is preliminary data.</text>
</comment>
<proteinExistence type="predicted"/>
<evidence type="ECO:0000313" key="1">
    <source>
        <dbReference type="EMBL" id="KAK1462599.1"/>
    </source>
</evidence>
<gene>
    <name evidence="1" type="ORF">CMEL01_13710</name>
</gene>
<sequence>MLLRKSYAIDYGRTFLEFFTGQYSQHSLYGSVAQHQHCKQCWMRNSKQVQIPCQWAIDHPVSDGRRTMVTTVQRSETTKPPTKVYNPFSFRPPRLTMIEISLEIPIRRIPSRTRSDGPFPLPCANQIMGFQSPGMG</sequence>
<organism evidence="1 2">
    <name type="scientific">Colletotrichum melonis</name>
    <dbReference type="NCBI Taxonomy" id="1209925"/>
    <lineage>
        <taxon>Eukaryota</taxon>
        <taxon>Fungi</taxon>
        <taxon>Dikarya</taxon>
        <taxon>Ascomycota</taxon>
        <taxon>Pezizomycotina</taxon>
        <taxon>Sordariomycetes</taxon>
        <taxon>Hypocreomycetidae</taxon>
        <taxon>Glomerellales</taxon>
        <taxon>Glomerellaceae</taxon>
        <taxon>Colletotrichum</taxon>
        <taxon>Colletotrichum acutatum species complex</taxon>
    </lineage>
</organism>
<dbReference type="Proteomes" id="UP001239795">
    <property type="component" value="Unassembled WGS sequence"/>
</dbReference>